<accession>V8P5K7</accession>
<evidence type="ECO:0000256" key="1">
    <source>
        <dbReference type="SAM" id="MobiDB-lite"/>
    </source>
</evidence>
<reference evidence="2 3" key="1">
    <citation type="journal article" date="2013" name="Proc. Natl. Acad. Sci. U.S.A.">
        <title>The king cobra genome reveals dynamic gene evolution and adaptation in the snake venom system.</title>
        <authorList>
            <person name="Vonk F.J."/>
            <person name="Casewell N.R."/>
            <person name="Henkel C.V."/>
            <person name="Heimberg A.M."/>
            <person name="Jansen H.J."/>
            <person name="McCleary R.J."/>
            <person name="Kerkkamp H.M."/>
            <person name="Vos R.A."/>
            <person name="Guerreiro I."/>
            <person name="Calvete J.J."/>
            <person name="Wuster W."/>
            <person name="Woods A.E."/>
            <person name="Logan J.M."/>
            <person name="Harrison R.A."/>
            <person name="Castoe T.A."/>
            <person name="de Koning A.P."/>
            <person name="Pollock D.D."/>
            <person name="Yandell M."/>
            <person name="Calderon D."/>
            <person name="Renjifo C."/>
            <person name="Currier R.B."/>
            <person name="Salgado D."/>
            <person name="Pla D."/>
            <person name="Sanz L."/>
            <person name="Hyder A.S."/>
            <person name="Ribeiro J.M."/>
            <person name="Arntzen J.W."/>
            <person name="van den Thillart G.E."/>
            <person name="Boetzer M."/>
            <person name="Pirovano W."/>
            <person name="Dirks R.P."/>
            <person name="Spaink H.P."/>
            <person name="Duboule D."/>
            <person name="McGlinn E."/>
            <person name="Kini R.M."/>
            <person name="Richardson M.K."/>
        </authorList>
    </citation>
    <scope>NUCLEOTIDE SEQUENCE</scope>
    <source>
        <tissue evidence="2">Blood</tissue>
    </source>
</reference>
<name>V8P5K7_OPHHA</name>
<dbReference type="Proteomes" id="UP000018936">
    <property type="component" value="Unassembled WGS sequence"/>
</dbReference>
<comment type="caution">
    <text evidence="2">The sequence shown here is derived from an EMBL/GenBank/DDBJ whole genome shotgun (WGS) entry which is preliminary data.</text>
</comment>
<evidence type="ECO:0000313" key="3">
    <source>
        <dbReference type="Proteomes" id="UP000018936"/>
    </source>
</evidence>
<feature type="compositionally biased region" description="Basic and acidic residues" evidence="1">
    <location>
        <begin position="158"/>
        <end position="167"/>
    </location>
</feature>
<evidence type="ECO:0000313" key="2">
    <source>
        <dbReference type="EMBL" id="ETE69600.1"/>
    </source>
</evidence>
<organism evidence="2 3">
    <name type="scientific">Ophiophagus hannah</name>
    <name type="common">King cobra</name>
    <name type="synonym">Naja hannah</name>
    <dbReference type="NCBI Taxonomy" id="8665"/>
    <lineage>
        <taxon>Eukaryota</taxon>
        <taxon>Metazoa</taxon>
        <taxon>Chordata</taxon>
        <taxon>Craniata</taxon>
        <taxon>Vertebrata</taxon>
        <taxon>Euteleostomi</taxon>
        <taxon>Lepidosauria</taxon>
        <taxon>Squamata</taxon>
        <taxon>Bifurcata</taxon>
        <taxon>Unidentata</taxon>
        <taxon>Episquamata</taxon>
        <taxon>Toxicofera</taxon>
        <taxon>Serpentes</taxon>
        <taxon>Colubroidea</taxon>
        <taxon>Elapidae</taxon>
        <taxon>Elapinae</taxon>
        <taxon>Ophiophagus</taxon>
    </lineage>
</organism>
<dbReference type="EMBL" id="AZIM01000732">
    <property type="protein sequence ID" value="ETE69600.1"/>
    <property type="molecule type" value="Genomic_DNA"/>
</dbReference>
<protein>
    <submittedName>
        <fullName evidence="2">Uncharacterized protein</fullName>
    </submittedName>
</protein>
<gene>
    <name evidence="2" type="ORF">L345_04607</name>
</gene>
<proteinExistence type="predicted"/>
<feature type="region of interest" description="Disordered" evidence="1">
    <location>
        <begin position="158"/>
        <end position="214"/>
    </location>
</feature>
<dbReference type="OrthoDB" id="775972at2759"/>
<dbReference type="AlphaFoldDB" id="V8P5K7"/>
<feature type="non-terminal residue" evidence="2">
    <location>
        <position position="1"/>
    </location>
</feature>
<feature type="compositionally biased region" description="Basic residues" evidence="1">
    <location>
        <begin position="189"/>
        <end position="206"/>
    </location>
</feature>
<sequence>MDNSLEEAWPICKGQFVYLKADDLAQWPANQTMEPLTESQPKTLEVFKSFQLSPKKEGDPEVVLDYLEGHCRPHHSKAYKRFLFRTRFQELHEPFENFVADLHYKSHFCNFGDQRESMVRDQVIMGCRDSLVRQHLLDHDNLGLEEALQICRQAEEKQSQHTKDSCRHPITSSDEEKTLFQKGDVKERKPTRRKARRVRKMAKKPNHWSQEVGNCPRKESFKTYV</sequence>
<feature type="compositionally biased region" description="Basic and acidic residues" evidence="1">
    <location>
        <begin position="174"/>
        <end position="188"/>
    </location>
</feature>
<keyword evidence="3" id="KW-1185">Reference proteome</keyword>
<dbReference type="PANTHER" id="PTHR33198">
    <property type="entry name" value="ANK_REP_REGION DOMAIN-CONTAINING PROTEIN-RELATED"/>
    <property type="match status" value="1"/>
</dbReference>